<evidence type="ECO:0000313" key="2">
    <source>
        <dbReference type="EMBL" id="KZS20580.1"/>
    </source>
</evidence>
<dbReference type="EMBL" id="LRGB01000146">
    <property type="protein sequence ID" value="KZS20580.1"/>
    <property type="molecule type" value="Genomic_DNA"/>
</dbReference>
<dbReference type="Proteomes" id="UP000076858">
    <property type="component" value="Unassembled WGS sequence"/>
</dbReference>
<sequence>MIVFGGTERKKRKKTGFENLTSIVEKVNPMRNESRTPCDFYWFHTCQQTEDSWPIIDYLILESSRLQRDNHTRQNYKQNVAIIIMTTRHQINTCGCWERYYVDNGGKGRLSDER</sequence>
<dbReference type="EMBL" id="GDIQ01034876">
    <property type="protein sequence ID" value="JAN59861.1"/>
    <property type="molecule type" value="Transcribed_RNA"/>
</dbReference>
<accession>A0A0N8EEE9</accession>
<keyword evidence="3" id="KW-1185">Reference proteome</keyword>
<dbReference type="EMBL" id="GDIQ01018414">
    <property type="protein sequence ID" value="JAN76323.1"/>
    <property type="molecule type" value="Transcribed_RNA"/>
</dbReference>
<reference evidence="1" key="1">
    <citation type="submission" date="2015-10" db="EMBL/GenBank/DDBJ databases">
        <title>EvidentialGene: Evidence-directed Construction of Complete mRNA Transcriptomes without Genomes.</title>
        <authorList>
            <person name="Gilbert D.G."/>
        </authorList>
    </citation>
    <scope>NUCLEOTIDE SEQUENCE</scope>
</reference>
<proteinExistence type="predicted"/>
<name>A0A0N8EEE9_9CRUS</name>
<evidence type="ECO:0000313" key="1">
    <source>
        <dbReference type="EMBL" id="JAN59861.1"/>
    </source>
</evidence>
<evidence type="ECO:0000313" key="3">
    <source>
        <dbReference type="Proteomes" id="UP000076858"/>
    </source>
</evidence>
<reference evidence="2 3" key="2">
    <citation type="submission" date="2016-03" db="EMBL/GenBank/DDBJ databases">
        <title>EvidentialGene: Evidence-directed Construction of Genes on Genomes.</title>
        <authorList>
            <person name="Gilbert D.G."/>
            <person name="Choi J.-H."/>
            <person name="Mockaitis K."/>
            <person name="Colbourne J."/>
            <person name="Pfrender M."/>
        </authorList>
    </citation>
    <scope>NUCLEOTIDE SEQUENCE [LARGE SCALE GENOMIC DNA]</scope>
    <source>
        <strain evidence="2 3">Xinb3</strain>
        <tissue evidence="2">Complete organism</tissue>
    </source>
</reference>
<organism evidence="1">
    <name type="scientific">Daphnia magna</name>
    <dbReference type="NCBI Taxonomy" id="35525"/>
    <lineage>
        <taxon>Eukaryota</taxon>
        <taxon>Metazoa</taxon>
        <taxon>Ecdysozoa</taxon>
        <taxon>Arthropoda</taxon>
        <taxon>Crustacea</taxon>
        <taxon>Branchiopoda</taxon>
        <taxon>Diplostraca</taxon>
        <taxon>Cladocera</taxon>
        <taxon>Anomopoda</taxon>
        <taxon>Daphniidae</taxon>
        <taxon>Daphnia</taxon>
    </lineage>
</organism>
<protein>
    <submittedName>
        <fullName evidence="1">Uncharacterized protein</fullName>
    </submittedName>
</protein>
<dbReference type="AlphaFoldDB" id="A0A0N8EEE9"/>
<gene>
    <name evidence="2" type="ORF">APZ42_012680</name>
</gene>